<dbReference type="GO" id="GO:0044877">
    <property type="term" value="F:protein-containing complex binding"/>
    <property type="evidence" value="ECO:0007669"/>
    <property type="project" value="TreeGrafter"/>
</dbReference>
<protein>
    <submittedName>
        <fullName evidence="2">Complex I NDUFA9 subunit family protein</fullName>
    </submittedName>
</protein>
<keyword evidence="3" id="KW-1185">Reference proteome</keyword>
<sequence>MRGSTVRKVATVFGGSGFIGRYVVQRLAHLDYVVRVATTHPDKARFLQTQGRVGQIVPLAAGVDDPGAVARAVAGADLVVNLVGILHERKPGDFQRIHREGAATVARLAAEAGVERLVHVSAIGADPDSPSRYGRTKGEGEAAVRAAFPAAVILRPSIVFGPEDQFFNRFAGMARMLPFMPVVAGNARFQPVYVGDVADAVMAAAARDDAAGKTYELGGPRAMSFRELLRFILDTTGHRRPMLDMPGGLVRLQARLSEFLPNPPLTRDQLLMLQRDNVVAPGAPGLAELGIAPKSVEAVVPGYLKRFRPGGGQRG</sequence>
<dbReference type="CDD" id="cd05271">
    <property type="entry name" value="NDUFA9_like_SDR_a"/>
    <property type="match status" value="1"/>
</dbReference>
<dbReference type="PANTHER" id="PTHR12126:SF11">
    <property type="entry name" value="NADH DEHYDROGENASE [UBIQUINONE] 1 ALPHA SUBCOMPLEX SUBUNIT 9, MITOCHONDRIAL"/>
    <property type="match status" value="1"/>
</dbReference>
<reference evidence="2" key="1">
    <citation type="submission" date="2021-10" db="EMBL/GenBank/DDBJ databases">
        <title>Roseicella aerolatum sp. nov., isolated from aerosols of e-waste dismantling site.</title>
        <authorList>
            <person name="Qin T."/>
        </authorList>
    </citation>
    <scope>NUCLEOTIDE SEQUENCE</scope>
    <source>
        <strain evidence="2">GB24</strain>
    </source>
</reference>
<dbReference type="InterPro" id="IPR051207">
    <property type="entry name" value="ComplexI_NDUFA9_subunit"/>
</dbReference>
<dbReference type="EMBL" id="JAJAQI010000003">
    <property type="protein sequence ID" value="MCB4820717.1"/>
    <property type="molecule type" value="Genomic_DNA"/>
</dbReference>
<dbReference type="InterPro" id="IPR001509">
    <property type="entry name" value="Epimerase_deHydtase"/>
</dbReference>
<dbReference type="Proteomes" id="UP001139311">
    <property type="component" value="Unassembled WGS sequence"/>
</dbReference>
<dbReference type="InterPro" id="IPR036291">
    <property type="entry name" value="NAD(P)-bd_dom_sf"/>
</dbReference>
<feature type="domain" description="NAD-dependent epimerase/dehydratase" evidence="1">
    <location>
        <begin position="11"/>
        <end position="218"/>
    </location>
</feature>
<evidence type="ECO:0000259" key="1">
    <source>
        <dbReference type="Pfam" id="PF01370"/>
    </source>
</evidence>
<dbReference type="Pfam" id="PF01370">
    <property type="entry name" value="Epimerase"/>
    <property type="match status" value="1"/>
</dbReference>
<comment type="caution">
    <text evidence="2">The sequence shown here is derived from an EMBL/GenBank/DDBJ whole genome shotgun (WGS) entry which is preliminary data.</text>
</comment>
<dbReference type="AlphaFoldDB" id="A0A9X1L9S8"/>
<organism evidence="2 3">
    <name type="scientific">Roseicella aerolata</name>
    <dbReference type="NCBI Taxonomy" id="2883479"/>
    <lineage>
        <taxon>Bacteria</taxon>
        <taxon>Pseudomonadati</taxon>
        <taxon>Pseudomonadota</taxon>
        <taxon>Alphaproteobacteria</taxon>
        <taxon>Acetobacterales</taxon>
        <taxon>Roseomonadaceae</taxon>
        <taxon>Roseicella</taxon>
    </lineage>
</organism>
<gene>
    <name evidence="2" type="ORF">LHA35_03090</name>
</gene>
<evidence type="ECO:0000313" key="3">
    <source>
        <dbReference type="Proteomes" id="UP001139311"/>
    </source>
</evidence>
<dbReference type="Gene3D" id="3.40.50.720">
    <property type="entry name" value="NAD(P)-binding Rossmann-like Domain"/>
    <property type="match status" value="1"/>
</dbReference>
<evidence type="ECO:0000313" key="2">
    <source>
        <dbReference type="EMBL" id="MCB4820717.1"/>
    </source>
</evidence>
<dbReference type="RefSeq" id="WP_226604340.1">
    <property type="nucleotide sequence ID" value="NZ_JAJAQI010000003.1"/>
</dbReference>
<name>A0A9X1L9S8_9PROT</name>
<accession>A0A9X1L9S8</accession>
<dbReference type="SUPFAM" id="SSF51735">
    <property type="entry name" value="NAD(P)-binding Rossmann-fold domains"/>
    <property type="match status" value="1"/>
</dbReference>
<dbReference type="PANTHER" id="PTHR12126">
    <property type="entry name" value="NADH-UBIQUINONE OXIDOREDUCTASE 39 KDA SUBUNIT-RELATED"/>
    <property type="match status" value="1"/>
</dbReference>
<proteinExistence type="predicted"/>
<dbReference type="FunFam" id="3.40.50.720:FF:000702">
    <property type="entry name" value="NADH dehydrogenase (Ubiquinone)"/>
    <property type="match status" value="1"/>
</dbReference>